<name>A0A1E2UVN7_9GAMM</name>
<evidence type="ECO:0000313" key="1">
    <source>
        <dbReference type="EMBL" id="ODB98661.1"/>
    </source>
</evidence>
<dbReference type="PIRSF" id="PIRSF029288">
    <property type="entry name" value="SciE_ImpE"/>
    <property type="match status" value="1"/>
</dbReference>
<protein>
    <submittedName>
        <fullName evidence="1">Virulence protein SciE type</fullName>
    </submittedName>
</protein>
<dbReference type="AlphaFoldDB" id="A0A1E2UVN7"/>
<proteinExistence type="predicted"/>
<dbReference type="InterPro" id="IPR009211">
    <property type="entry name" value="TagJ"/>
</dbReference>
<sequence length="270" mass="30340">MMGAKELLQQGQLDQALETLQQSIRNAPSDTKLRVFLFQLLCVMGAWERALSQLQVAGDMDSLNLPMAQTYREAIRCELFRQEVFSGDKTPLIFGDPPEWTAFLVEALKHSGKGEHSQAESLRNQAFELAPTTPGTIDGQAFEWIADADSRLGPMIEAIVNGRYYWIPMQRLKKVTMEAPEDLRDMVWTPAQLTFENEGEAVALIPSRYPGTENASEPALKLSHKTEWQTPAEGVYLGLGQRMLATDQDDYPLLNVREIEFQSATDSETE</sequence>
<dbReference type="Pfam" id="PF14559">
    <property type="entry name" value="TPR_19"/>
    <property type="match status" value="1"/>
</dbReference>
<reference evidence="1 2" key="1">
    <citation type="submission" date="2016-03" db="EMBL/GenBank/DDBJ databases">
        <title>Chemosynthetic sulphur-oxidizing symbionts of marine invertebrate animals are capable of nitrogen fixation.</title>
        <authorList>
            <person name="Petersen J.M."/>
            <person name="Kemper A."/>
            <person name="Gruber-Vodicka H."/>
            <person name="Cardini U."/>
            <person name="Geest Mvander."/>
            <person name="Kleiner M."/>
            <person name="Bulgheresi S."/>
            <person name="Fussmann M."/>
            <person name="Herbold C."/>
            <person name="Seah B.K.B."/>
            <person name="Antony C.Paul."/>
            <person name="Liu D."/>
            <person name="Belitz A."/>
            <person name="Weber M."/>
        </authorList>
    </citation>
    <scope>NUCLEOTIDE SEQUENCE [LARGE SCALE GENOMIC DNA]</scope>
    <source>
        <strain evidence="1">G_D</strain>
    </source>
</reference>
<dbReference type="STRING" id="1818881.A3196_14715"/>
<accession>A0A1E2UVN7</accession>
<evidence type="ECO:0000313" key="2">
    <source>
        <dbReference type="Proteomes" id="UP000094849"/>
    </source>
</evidence>
<comment type="caution">
    <text evidence="1">The sequence shown here is derived from an EMBL/GenBank/DDBJ whole genome shotgun (WGS) entry which is preliminary data.</text>
</comment>
<keyword evidence="2" id="KW-1185">Reference proteome</keyword>
<dbReference type="Proteomes" id="UP000094849">
    <property type="component" value="Unassembled WGS sequence"/>
</dbReference>
<organism evidence="1 2">
    <name type="scientific">Candidatus Thiodiazotropha endoloripes</name>
    <dbReference type="NCBI Taxonomy" id="1818881"/>
    <lineage>
        <taxon>Bacteria</taxon>
        <taxon>Pseudomonadati</taxon>
        <taxon>Pseudomonadota</taxon>
        <taxon>Gammaproteobacteria</taxon>
        <taxon>Chromatiales</taxon>
        <taxon>Sedimenticolaceae</taxon>
        <taxon>Candidatus Thiodiazotropha</taxon>
    </lineage>
</organism>
<dbReference type="Gene3D" id="1.25.40.10">
    <property type="entry name" value="Tetratricopeptide repeat domain"/>
    <property type="match status" value="1"/>
</dbReference>
<dbReference type="EMBL" id="LVJZ01000003">
    <property type="protein sequence ID" value="ODB98661.1"/>
    <property type="molecule type" value="Genomic_DNA"/>
</dbReference>
<dbReference type="RefSeq" id="WP_069024985.1">
    <property type="nucleotide sequence ID" value="NZ_LVJZ01000003.1"/>
</dbReference>
<dbReference type="SUPFAM" id="SSF144059">
    <property type="entry name" value="ImpE-like"/>
    <property type="match status" value="1"/>
</dbReference>
<dbReference type="Pfam" id="PF07024">
    <property type="entry name" value="ImpE"/>
    <property type="match status" value="1"/>
</dbReference>
<gene>
    <name evidence="1" type="ORF">A3196_14715</name>
</gene>
<dbReference type="InterPro" id="IPR011990">
    <property type="entry name" value="TPR-like_helical_dom_sf"/>
</dbReference>